<dbReference type="KEGG" id="egd:GS424_013330"/>
<keyword evidence="2" id="KW-0812">Transmembrane</keyword>
<dbReference type="SUPFAM" id="SSF51735">
    <property type="entry name" value="NAD(P)-binding Rossmann-fold domains"/>
    <property type="match status" value="2"/>
</dbReference>
<dbReference type="InterPro" id="IPR036291">
    <property type="entry name" value="NAD(P)-bd_dom_sf"/>
</dbReference>
<feature type="transmembrane region" description="Helical" evidence="2">
    <location>
        <begin position="43"/>
        <end position="64"/>
    </location>
</feature>
<feature type="domain" description="Polysaccharide biosynthesis protein CapD-like" evidence="3">
    <location>
        <begin position="287"/>
        <end position="567"/>
    </location>
</feature>
<feature type="transmembrane region" description="Helical" evidence="2">
    <location>
        <begin position="103"/>
        <end position="124"/>
    </location>
</feature>
<evidence type="ECO:0000313" key="4">
    <source>
        <dbReference type="EMBL" id="QOS67493.1"/>
    </source>
</evidence>
<feature type="transmembrane region" description="Helical" evidence="2">
    <location>
        <begin position="76"/>
        <end position="97"/>
    </location>
</feature>
<organism evidence="4 5">
    <name type="scientific">Eggerthella guodeyinii</name>
    <dbReference type="NCBI Taxonomy" id="2690837"/>
    <lineage>
        <taxon>Bacteria</taxon>
        <taxon>Bacillati</taxon>
        <taxon>Actinomycetota</taxon>
        <taxon>Coriobacteriia</taxon>
        <taxon>Eggerthellales</taxon>
        <taxon>Eggerthellaceae</taxon>
        <taxon>Eggerthella</taxon>
    </lineage>
</organism>
<keyword evidence="2" id="KW-1133">Transmembrane helix</keyword>
<dbReference type="EMBL" id="CP063310">
    <property type="protein sequence ID" value="QOS67493.1"/>
    <property type="molecule type" value="Genomic_DNA"/>
</dbReference>
<dbReference type="Pfam" id="PF13727">
    <property type="entry name" value="CoA_binding_3"/>
    <property type="match status" value="1"/>
</dbReference>
<dbReference type="Proteomes" id="UP000478463">
    <property type="component" value="Chromosome"/>
</dbReference>
<reference evidence="4 5" key="1">
    <citation type="submission" date="2020-10" db="EMBL/GenBank/DDBJ databases">
        <title>Eggerthella sp. nov., isolated from human feces.</title>
        <authorList>
            <person name="Yajun G."/>
        </authorList>
    </citation>
    <scope>NUCLEOTIDE SEQUENCE [LARGE SCALE GENOMIC DNA]</scope>
    <source>
        <strain evidence="4 5">HF-1101</strain>
    </source>
</reference>
<evidence type="ECO:0000313" key="5">
    <source>
        <dbReference type="Proteomes" id="UP000478463"/>
    </source>
</evidence>
<dbReference type="PANTHER" id="PTHR43318">
    <property type="entry name" value="UDP-N-ACETYLGLUCOSAMINE 4,6-DEHYDRATASE"/>
    <property type="match status" value="1"/>
</dbReference>
<dbReference type="InterPro" id="IPR051203">
    <property type="entry name" value="Polysaccharide_Synthase-Rel"/>
</dbReference>
<dbReference type="CDD" id="cd05237">
    <property type="entry name" value="UDP_invert_4-6DH_SDR_e"/>
    <property type="match status" value="1"/>
</dbReference>
<protein>
    <submittedName>
        <fullName evidence="4">Polysaccharide biosynthesis protein</fullName>
    </submittedName>
</protein>
<dbReference type="Pfam" id="PF02719">
    <property type="entry name" value="Polysacc_synt_2"/>
    <property type="match status" value="1"/>
</dbReference>
<sequence>MDAHITKRTAILLLLDIVATYAAYWLASLLTDVEGEVFVNNEIYFMLGILALINVAVLGLFHLYNNLWEYASVDEAIQIVLAVVLSTLVGAVFLWIIDVRLPIRVFFVSCFMLIFFMGGIRLVFRVMRQKKRVLASTQRTCDRPRTLVVGAGETGSLAIGRMASKDPLMPGIPIVATDDDPTKCGSRIHGVKVAGTTNDIVELVDRYNIDQIVVAIPSSTPEERKRIYGECTKTDCKLRTLPNVRELSLDEIGDVRLRDVDVADLLGREEIILNTRAVSGYIAGETVLVTGGGGSIGSELCRQLCKVAPARIVIFDMYENDAYMLRNELLAEYDDIDLVIEIGNVCDEARINEVFAKYLPGAVFHAAAHKHVPLMEQCPREALHNNVFGTLNAVRAADAYGAARFIFISTDKAVNPTSVMGATKRMGEMVMQYYARTSKTIFSAVRFGNVLGSNGSVIPVFQRQIAAGGPITVTHPEIERFFMTIPEASRLVIQAGGMAKGGEIFILDMGEPVKIVDLAKGLIQLQGLTPDIDIKIVFTGLREGEKMYEELLMDEESTLPTDNHSILISTGQEISYNEVAAKLDELEAALTLTDEEAVHVLEKTVCTYCHTPNKA</sequence>
<dbReference type="Gene3D" id="3.40.50.720">
    <property type="entry name" value="NAD(P)-binding Rossmann-like Domain"/>
    <property type="match status" value="2"/>
</dbReference>
<dbReference type="AlphaFoldDB" id="A0A6L7IT60"/>
<comment type="similarity">
    <text evidence="1">Belongs to the polysaccharide synthase family.</text>
</comment>
<evidence type="ECO:0000256" key="2">
    <source>
        <dbReference type="SAM" id="Phobius"/>
    </source>
</evidence>
<dbReference type="InterPro" id="IPR003869">
    <property type="entry name" value="Polysac_CapD-like"/>
</dbReference>
<name>A0A6L7IT60_9ACTN</name>
<evidence type="ECO:0000259" key="3">
    <source>
        <dbReference type="Pfam" id="PF02719"/>
    </source>
</evidence>
<gene>
    <name evidence="4" type="ORF">GS424_013330</name>
</gene>
<dbReference type="PANTHER" id="PTHR43318:SF1">
    <property type="entry name" value="POLYSACCHARIDE BIOSYNTHESIS PROTEIN EPSC-RELATED"/>
    <property type="match status" value="1"/>
</dbReference>
<keyword evidence="2" id="KW-0472">Membrane</keyword>
<proteinExistence type="inferred from homology"/>
<dbReference type="RefSeq" id="WP_160942584.1">
    <property type="nucleotide sequence ID" value="NZ_CP063310.1"/>
</dbReference>
<accession>A0A6L7IT60</accession>
<feature type="transmembrane region" description="Helical" evidence="2">
    <location>
        <begin position="12"/>
        <end position="31"/>
    </location>
</feature>
<evidence type="ECO:0000256" key="1">
    <source>
        <dbReference type="ARBA" id="ARBA00007430"/>
    </source>
</evidence>